<proteinExistence type="predicted"/>
<gene>
    <name evidence="2" type="ORF">DPMN_161876</name>
</gene>
<evidence type="ECO:0000313" key="3">
    <source>
        <dbReference type="Proteomes" id="UP000828390"/>
    </source>
</evidence>
<dbReference type="AlphaFoldDB" id="A0A9D4ESX6"/>
<protein>
    <submittedName>
        <fullName evidence="2">Uncharacterized protein</fullName>
    </submittedName>
</protein>
<feature type="region of interest" description="Disordered" evidence="1">
    <location>
        <begin position="1"/>
        <end position="29"/>
    </location>
</feature>
<accession>A0A9D4ESX6</accession>
<organism evidence="2 3">
    <name type="scientific">Dreissena polymorpha</name>
    <name type="common">Zebra mussel</name>
    <name type="synonym">Mytilus polymorpha</name>
    <dbReference type="NCBI Taxonomy" id="45954"/>
    <lineage>
        <taxon>Eukaryota</taxon>
        <taxon>Metazoa</taxon>
        <taxon>Spiralia</taxon>
        <taxon>Lophotrochozoa</taxon>
        <taxon>Mollusca</taxon>
        <taxon>Bivalvia</taxon>
        <taxon>Autobranchia</taxon>
        <taxon>Heteroconchia</taxon>
        <taxon>Euheterodonta</taxon>
        <taxon>Imparidentia</taxon>
        <taxon>Neoheterodontei</taxon>
        <taxon>Myida</taxon>
        <taxon>Dreissenoidea</taxon>
        <taxon>Dreissenidae</taxon>
        <taxon>Dreissena</taxon>
    </lineage>
</organism>
<evidence type="ECO:0000313" key="2">
    <source>
        <dbReference type="EMBL" id="KAH3783926.1"/>
    </source>
</evidence>
<comment type="caution">
    <text evidence="2">The sequence shown here is derived from an EMBL/GenBank/DDBJ whole genome shotgun (WGS) entry which is preliminary data.</text>
</comment>
<feature type="compositionally biased region" description="Basic and acidic residues" evidence="1">
    <location>
        <begin position="1"/>
        <end position="14"/>
    </location>
</feature>
<keyword evidence="3" id="KW-1185">Reference proteome</keyword>
<dbReference type="EMBL" id="JAIWYP010000008">
    <property type="protein sequence ID" value="KAH3783926.1"/>
    <property type="molecule type" value="Genomic_DNA"/>
</dbReference>
<reference evidence="2" key="1">
    <citation type="journal article" date="2019" name="bioRxiv">
        <title>The Genome of the Zebra Mussel, Dreissena polymorpha: A Resource for Invasive Species Research.</title>
        <authorList>
            <person name="McCartney M.A."/>
            <person name="Auch B."/>
            <person name="Kono T."/>
            <person name="Mallez S."/>
            <person name="Zhang Y."/>
            <person name="Obille A."/>
            <person name="Becker A."/>
            <person name="Abrahante J.E."/>
            <person name="Garbe J."/>
            <person name="Badalamenti J.P."/>
            <person name="Herman A."/>
            <person name="Mangelson H."/>
            <person name="Liachko I."/>
            <person name="Sullivan S."/>
            <person name="Sone E.D."/>
            <person name="Koren S."/>
            <person name="Silverstein K.A.T."/>
            <person name="Beckman K.B."/>
            <person name="Gohl D.M."/>
        </authorList>
    </citation>
    <scope>NUCLEOTIDE SEQUENCE</scope>
    <source>
        <strain evidence="2">Duluth1</strain>
        <tissue evidence="2">Whole animal</tissue>
    </source>
</reference>
<evidence type="ECO:0000256" key="1">
    <source>
        <dbReference type="SAM" id="MobiDB-lite"/>
    </source>
</evidence>
<sequence>MVGKARDSVTLERKNARKTGGRQSMKATDTVTMSIIDSMKDTPSFIGIPGATIGIGMSKPVS</sequence>
<dbReference type="Proteomes" id="UP000828390">
    <property type="component" value="Unassembled WGS sequence"/>
</dbReference>
<reference evidence="2" key="2">
    <citation type="submission" date="2020-11" db="EMBL/GenBank/DDBJ databases">
        <authorList>
            <person name="McCartney M.A."/>
            <person name="Auch B."/>
            <person name="Kono T."/>
            <person name="Mallez S."/>
            <person name="Becker A."/>
            <person name="Gohl D.M."/>
            <person name="Silverstein K.A.T."/>
            <person name="Koren S."/>
            <person name="Bechman K.B."/>
            <person name="Herman A."/>
            <person name="Abrahante J.E."/>
            <person name="Garbe J."/>
        </authorList>
    </citation>
    <scope>NUCLEOTIDE SEQUENCE</scope>
    <source>
        <strain evidence="2">Duluth1</strain>
        <tissue evidence="2">Whole animal</tissue>
    </source>
</reference>
<name>A0A9D4ESX6_DREPO</name>